<evidence type="ECO:0000313" key="2">
    <source>
        <dbReference type="EMBL" id="ALC17720.1"/>
    </source>
</evidence>
<reference evidence="2 3" key="1">
    <citation type="submission" date="2015-07" db="EMBL/GenBank/DDBJ databases">
        <title>Isolation and Genomic Characterization of a Novel Halophilic Metal-Reducing Deltaproteobacterium from the Deep Subsurface.</title>
        <authorList>
            <person name="Badalamenti J.P."/>
            <person name="Summers Z.M."/>
            <person name="Gralnick J.A."/>
            <person name="Bond D.R."/>
        </authorList>
    </citation>
    <scope>NUCLEOTIDE SEQUENCE [LARGE SCALE GENOMIC DNA]</scope>
    <source>
        <strain evidence="2 3">WTL</strain>
    </source>
</reference>
<organism evidence="2 3">
    <name type="scientific">Desulfuromonas soudanensis</name>
    <dbReference type="NCBI Taxonomy" id="1603606"/>
    <lineage>
        <taxon>Bacteria</taxon>
        <taxon>Pseudomonadati</taxon>
        <taxon>Thermodesulfobacteriota</taxon>
        <taxon>Desulfuromonadia</taxon>
        <taxon>Desulfuromonadales</taxon>
        <taxon>Desulfuromonadaceae</taxon>
        <taxon>Desulfuromonas</taxon>
    </lineage>
</organism>
<dbReference type="PANTHER" id="PTHR39418:SF1">
    <property type="entry name" value="DEHYDROGENASE"/>
    <property type="match status" value="1"/>
</dbReference>
<dbReference type="Proteomes" id="UP000057158">
    <property type="component" value="Chromosome"/>
</dbReference>
<dbReference type="Pfam" id="PF02663">
    <property type="entry name" value="FmdE"/>
    <property type="match status" value="1"/>
</dbReference>
<keyword evidence="3" id="KW-1185">Reference proteome</keyword>
<dbReference type="InterPro" id="IPR003814">
    <property type="entry name" value="FmdEsu_dom"/>
</dbReference>
<name>A0A0M4DKD6_9BACT</name>
<dbReference type="STRING" id="1603606.DSOUD_2993"/>
<dbReference type="PANTHER" id="PTHR39418">
    <property type="entry name" value="DEHYDROGENASE-RELATED"/>
    <property type="match status" value="1"/>
</dbReference>
<proteinExistence type="predicted"/>
<evidence type="ECO:0000313" key="3">
    <source>
        <dbReference type="Proteomes" id="UP000057158"/>
    </source>
</evidence>
<dbReference type="KEGG" id="des:DSOUD_2993"/>
<dbReference type="EMBL" id="CP010802">
    <property type="protein sequence ID" value="ALC17720.1"/>
    <property type="molecule type" value="Genomic_DNA"/>
</dbReference>
<dbReference type="InterPro" id="IPR053194">
    <property type="entry name" value="tRNA_methyltr_O"/>
</dbReference>
<accession>A0A0M4DKD6</accession>
<dbReference type="OrthoDB" id="5402023at2"/>
<dbReference type="Gene3D" id="3.30.1330.130">
    <property type="match status" value="1"/>
</dbReference>
<dbReference type="RefSeq" id="WP_082351301.1">
    <property type="nucleotide sequence ID" value="NZ_CP010802.1"/>
</dbReference>
<evidence type="ECO:0000259" key="1">
    <source>
        <dbReference type="Pfam" id="PF02663"/>
    </source>
</evidence>
<dbReference type="AlphaFoldDB" id="A0A0M4DKD6"/>
<dbReference type="SUPFAM" id="SSF143555">
    <property type="entry name" value="FwdE-like"/>
    <property type="match status" value="1"/>
</dbReference>
<dbReference type="PATRIC" id="fig|1603606.3.peg.3227"/>
<protein>
    <submittedName>
        <fullName evidence="2">Formylmethanofuran dehydrogenase subunit E</fullName>
    </submittedName>
</protein>
<gene>
    <name evidence="2" type="ORF">DSOUD_2993</name>
</gene>
<feature type="domain" description="Formylmethanofuran dehydrogenase subunit E" evidence="1">
    <location>
        <begin position="24"/>
        <end position="136"/>
    </location>
</feature>
<sequence>MNSEGGTFPGAVPPELFEEIYRRHGHRCPMSTLGGRLGYAVFRHLAADPDEDLLAIYHTRTCALDGIGVATGCTLAAGNLLVREEGRHALTLVRRQDGGGVEATLSAEALAIAGEYRKVSEVLERERPGLSGEELREREGRREAILEGVLVRLRGEDEENLLEVRPVLSDPEALGVDGRHA</sequence>